<dbReference type="RefSeq" id="WP_337925863.1">
    <property type="nucleotide sequence ID" value="NZ_JACHMY010000001.1"/>
</dbReference>
<dbReference type="InterPro" id="IPR013324">
    <property type="entry name" value="RNA_pol_sigma_r3/r4-like"/>
</dbReference>
<keyword evidence="9" id="KW-1185">Reference proteome</keyword>
<dbReference type="EMBL" id="JACHMY010000001">
    <property type="protein sequence ID" value="MBB5838029.1"/>
    <property type="molecule type" value="Genomic_DNA"/>
</dbReference>
<dbReference type="SUPFAM" id="SSF88659">
    <property type="entry name" value="Sigma3 and sigma4 domains of RNA polymerase sigma factors"/>
    <property type="match status" value="1"/>
</dbReference>
<dbReference type="InterPro" id="IPR007627">
    <property type="entry name" value="RNA_pol_sigma70_r2"/>
</dbReference>
<dbReference type="InterPro" id="IPR036388">
    <property type="entry name" value="WH-like_DNA-bd_sf"/>
</dbReference>
<evidence type="ECO:0000313" key="9">
    <source>
        <dbReference type="Proteomes" id="UP000549971"/>
    </source>
</evidence>
<dbReference type="GO" id="GO:0016987">
    <property type="term" value="F:sigma factor activity"/>
    <property type="evidence" value="ECO:0007669"/>
    <property type="project" value="UniProtKB-KW"/>
</dbReference>
<dbReference type="Gene3D" id="1.10.1740.10">
    <property type="match status" value="1"/>
</dbReference>
<dbReference type="InterPro" id="IPR013249">
    <property type="entry name" value="RNA_pol_sigma70_r4_t2"/>
</dbReference>
<protein>
    <submittedName>
        <fullName evidence="8">RNA polymerase sigma-70 factor (Sigma-E family)</fullName>
    </submittedName>
</protein>
<evidence type="ECO:0000259" key="7">
    <source>
        <dbReference type="Pfam" id="PF08281"/>
    </source>
</evidence>
<keyword evidence="5" id="KW-0804">Transcription</keyword>
<dbReference type="Pfam" id="PF04542">
    <property type="entry name" value="Sigma70_r2"/>
    <property type="match status" value="1"/>
</dbReference>
<dbReference type="InterPro" id="IPR014325">
    <property type="entry name" value="RNA_pol_sigma-E_actinobac"/>
</dbReference>
<keyword evidence="4" id="KW-0238">DNA-binding</keyword>
<dbReference type="InterPro" id="IPR013325">
    <property type="entry name" value="RNA_pol_sigma_r2"/>
</dbReference>
<evidence type="ECO:0000256" key="1">
    <source>
        <dbReference type="ARBA" id="ARBA00010641"/>
    </source>
</evidence>
<dbReference type="Proteomes" id="UP000549971">
    <property type="component" value="Unassembled WGS sequence"/>
</dbReference>
<dbReference type="NCBIfam" id="TIGR02937">
    <property type="entry name" value="sigma70-ECF"/>
    <property type="match status" value="1"/>
</dbReference>
<comment type="similarity">
    <text evidence="1">Belongs to the sigma-70 factor family. ECF subfamily.</text>
</comment>
<comment type="caution">
    <text evidence="8">The sequence shown here is derived from an EMBL/GenBank/DDBJ whole genome shotgun (WGS) entry which is preliminary data.</text>
</comment>
<dbReference type="NCBIfam" id="TIGR02983">
    <property type="entry name" value="SigE-fam_strep"/>
    <property type="match status" value="1"/>
</dbReference>
<keyword evidence="3" id="KW-0731">Sigma factor</keyword>
<evidence type="ECO:0000256" key="4">
    <source>
        <dbReference type="ARBA" id="ARBA00023125"/>
    </source>
</evidence>
<evidence type="ECO:0000313" key="8">
    <source>
        <dbReference type="EMBL" id="MBB5838029.1"/>
    </source>
</evidence>
<feature type="domain" description="RNA polymerase sigma factor 70 region 4 type 2" evidence="7">
    <location>
        <begin position="107"/>
        <end position="158"/>
    </location>
</feature>
<gene>
    <name evidence="8" type="ORF">HDA39_004763</name>
</gene>
<name>A0A7W9J9W9_9ACTN</name>
<organism evidence="8 9">
    <name type="scientific">Kribbella italica</name>
    <dbReference type="NCBI Taxonomy" id="1540520"/>
    <lineage>
        <taxon>Bacteria</taxon>
        <taxon>Bacillati</taxon>
        <taxon>Actinomycetota</taxon>
        <taxon>Actinomycetes</taxon>
        <taxon>Propionibacteriales</taxon>
        <taxon>Kribbellaceae</taxon>
        <taxon>Kribbella</taxon>
    </lineage>
</organism>
<dbReference type="CDD" id="cd06171">
    <property type="entry name" value="Sigma70_r4"/>
    <property type="match status" value="1"/>
</dbReference>
<reference evidence="8 9" key="1">
    <citation type="submission" date="2020-08" db="EMBL/GenBank/DDBJ databases">
        <title>Sequencing the genomes of 1000 actinobacteria strains.</title>
        <authorList>
            <person name="Klenk H.-P."/>
        </authorList>
    </citation>
    <scope>NUCLEOTIDE SEQUENCE [LARGE SCALE GENOMIC DNA]</scope>
    <source>
        <strain evidence="8 9">DSM 28967</strain>
    </source>
</reference>
<dbReference type="AlphaFoldDB" id="A0A7W9J9W9"/>
<dbReference type="GO" id="GO:0006352">
    <property type="term" value="P:DNA-templated transcription initiation"/>
    <property type="evidence" value="ECO:0007669"/>
    <property type="project" value="InterPro"/>
</dbReference>
<sequence>MVEGRTRADFEAYASARYGALLGLAYLLTQDRGLAEDLVQTTLTRCWLSWRKVQADDPTAYVRRVMVNTHTEWWRRRRGGQELPTDDLTAVAPTAYGGSVRLVEHSDLMQALRRLPKRMCAAVVLRYFEDLSEAETADVLGCSIGTVKSQTHRALTKLRVDLASQETTETR</sequence>
<proteinExistence type="inferred from homology"/>
<dbReference type="PANTHER" id="PTHR43133:SF50">
    <property type="entry name" value="ECF RNA POLYMERASE SIGMA FACTOR SIGM"/>
    <property type="match status" value="1"/>
</dbReference>
<accession>A0A7W9J9W9</accession>
<dbReference type="GO" id="GO:0003677">
    <property type="term" value="F:DNA binding"/>
    <property type="evidence" value="ECO:0007669"/>
    <property type="project" value="UniProtKB-KW"/>
</dbReference>
<evidence type="ECO:0000259" key="6">
    <source>
        <dbReference type="Pfam" id="PF04542"/>
    </source>
</evidence>
<dbReference type="InterPro" id="IPR039425">
    <property type="entry name" value="RNA_pol_sigma-70-like"/>
</dbReference>
<dbReference type="PANTHER" id="PTHR43133">
    <property type="entry name" value="RNA POLYMERASE ECF-TYPE SIGMA FACTO"/>
    <property type="match status" value="1"/>
</dbReference>
<evidence type="ECO:0000256" key="5">
    <source>
        <dbReference type="ARBA" id="ARBA00023163"/>
    </source>
</evidence>
<evidence type="ECO:0000256" key="3">
    <source>
        <dbReference type="ARBA" id="ARBA00023082"/>
    </source>
</evidence>
<dbReference type="InterPro" id="IPR014284">
    <property type="entry name" value="RNA_pol_sigma-70_dom"/>
</dbReference>
<dbReference type="SUPFAM" id="SSF88946">
    <property type="entry name" value="Sigma2 domain of RNA polymerase sigma factors"/>
    <property type="match status" value="1"/>
</dbReference>
<evidence type="ECO:0000256" key="2">
    <source>
        <dbReference type="ARBA" id="ARBA00023015"/>
    </source>
</evidence>
<feature type="domain" description="RNA polymerase sigma-70 region 2" evidence="6">
    <location>
        <begin position="18"/>
        <end position="78"/>
    </location>
</feature>
<dbReference type="Pfam" id="PF08281">
    <property type="entry name" value="Sigma70_r4_2"/>
    <property type="match status" value="1"/>
</dbReference>
<dbReference type="Gene3D" id="1.10.10.10">
    <property type="entry name" value="Winged helix-like DNA-binding domain superfamily/Winged helix DNA-binding domain"/>
    <property type="match status" value="1"/>
</dbReference>
<keyword evidence="2" id="KW-0805">Transcription regulation</keyword>